<protein>
    <submittedName>
        <fullName evidence="3">Uncharacterized protein</fullName>
    </submittedName>
</protein>
<dbReference type="Pfam" id="PF00560">
    <property type="entry name" value="LRR_1"/>
    <property type="match status" value="4"/>
</dbReference>
<comment type="caution">
    <text evidence="3">The sequence shown here is derived from an EMBL/GenBank/DDBJ whole genome shotgun (WGS) entry which is preliminary data.</text>
</comment>
<dbReference type="PRINTS" id="PR00019">
    <property type="entry name" value="LEURICHRPT"/>
</dbReference>
<dbReference type="InterPro" id="IPR001611">
    <property type="entry name" value="Leu-rich_rpt"/>
</dbReference>
<dbReference type="EMBL" id="QEAP01000016">
    <property type="protein sequence ID" value="TPX77670.1"/>
    <property type="molecule type" value="Genomic_DNA"/>
</dbReference>
<keyword evidence="4" id="KW-1185">Reference proteome</keyword>
<dbReference type="SUPFAM" id="SSF52058">
    <property type="entry name" value="L domain-like"/>
    <property type="match status" value="1"/>
</dbReference>
<name>A0A507FPP7_9FUNG</name>
<evidence type="ECO:0000256" key="2">
    <source>
        <dbReference type="ARBA" id="ARBA00022737"/>
    </source>
</evidence>
<evidence type="ECO:0000256" key="1">
    <source>
        <dbReference type="ARBA" id="ARBA00022614"/>
    </source>
</evidence>
<dbReference type="STRING" id="246404.A0A507FPP7"/>
<gene>
    <name evidence="3" type="ORF">CcCBS67573_g01035</name>
</gene>
<dbReference type="FunFam" id="3.80.10.10:FF:000041">
    <property type="entry name" value="LRR receptor-like serine/threonine-protein kinase ERECTA"/>
    <property type="match status" value="1"/>
</dbReference>
<dbReference type="Proteomes" id="UP000320333">
    <property type="component" value="Unassembled WGS sequence"/>
</dbReference>
<reference evidence="3 4" key="1">
    <citation type="journal article" date="2019" name="Sci. Rep.">
        <title>Comparative genomics of chytrid fungi reveal insights into the obligate biotrophic and pathogenic lifestyle of Synchytrium endobioticum.</title>
        <authorList>
            <person name="van de Vossenberg B.T.L.H."/>
            <person name="Warris S."/>
            <person name="Nguyen H.D.T."/>
            <person name="van Gent-Pelzer M.P.E."/>
            <person name="Joly D.L."/>
            <person name="van de Geest H.C."/>
            <person name="Bonants P.J.M."/>
            <person name="Smith D.S."/>
            <person name="Levesque C.A."/>
            <person name="van der Lee T.A.J."/>
        </authorList>
    </citation>
    <scope>NUCLEOTIDE SEQUENCE [LARGE SCALE GENOMIC DNA]</scope>
    <source>
        <strain evidence="3 4">CBS 675.73</strain>
    </source>
</reference>
<proteinExistence type="predicted"/>
<dbReference type="Gene3D" id="3.80.10.10">
    <property type="entry name" value="Ribonuclease Inhibitor"/>
    <property type="match status" value="1"/>
</dbReference>
<dbReference type="AlphaFoldDB" id="A0A507FPP7"/>
<dbReference type="PANTHER" id="PTHR48065">
    <property type="entry name" value="OS10G0469600 PROTEIN"/>
    <property type="match status" value="1"/>
</dbReference>
<dbReference type="PANTHER" id="PTHR48065:SF11">
    <property type="entry name" value="OS11G0213300 PROTEIN"/>
    <property type="match status" value="1"/>
</dbReference>
<evidence type="ECO:0000313" key="4">
    <source>
        <dbReference type="Proteomes" id="UP000320333"/>
    </source>
</evidence>
<evidence type="ECO:0000313" key="3">
    <source>
        <dbReference type="EMBL" id="TPX77670.1"/>
    </source>
</evidence>
<accession>A0A507FPP7</accession>
<organism evidence="3 4">
    <name type="scientific">Chytriomyces confervae</name>
    <dbReference type="NCBI Taxonomy" id="246404"/>
    <lineage>
        <taxon>Eukaryota</taxon>
        <taxon>Fungi</taxon>
        <taxon>Fungi incertae sedis</taxon>
        <taxon>Chytridiomycota</taxon>
        <taxon>Chytridiomycota incertae sedis</taxon>
        <taxon>Chytridiomycetes</taxon>
        <taxon>Chytridiales</taxon>
        <taxon>Chytriomycetaceae</taxon>
        <taxon>Chytriomyces</taxon>
    </lineage>
</organism>
<dbReference type="InterPro" id="IPR032675">
    <property type="entry name" value="LRR_dom_sf"/>
</dbReference>
<dbReference type="OrthoDB" id="676979at2759"/>
<keyword evidence="1" id="KW-0433">Leucine-rich repeat</keyword>
<keyword evidence="2" id="KW-0677">Repeat</keyword>
<sequence length="200" mass="22265">MSNASLIGSIPASFGNLVNLVQLRLQDNNLSGHLPARIGFLTSLEFLDLSHNQFCVQIPDSVQRLGHLLLLDLSHNSFCGKIPNSMKKSLQRLLKLDLSHNKLSGEIPVGVAMLPAPHGLFFKQQQPGWSASPRNPNIMLKSRFWKFAFDYEKLAPMVPEISVPNVKYSSFYLQTDGVSCNRQTEVQLLKSLDTKTSQCG</sequence>